<dbReference type="Gene3D" id="3.40.50.12230">
    <property type="match status" value="1"/>
</dbReference>
<dbReference type="PANTHER" id="PTHR11138:SF5">
    <property type="entry name" value="METHIONYL-TRNA FORMYLTRANSFERASE, MITOCHONDRIAL"/>
    <property type="match status" value="1"/>
</dbReference>
<protein>
    <recommendedName>
        <fullName evidence="2 5">Methionyl-tRNA formyltransferase</fullName>
        <ecNumber evidence="2 5">2.1.2.9</ecNumber>
    </recommendedName>
</protein>
<dbReference type="InterPro" id="IPR001555">
    <property type="entry name" value="GART_AS"/>
</dbReference>
<dbReference type="GO" id="GO:0005829">
    <property type="term" value="C:cytosol"/>
    <property type="evidence" value="ECO:0007669"/>
    <property type="project" value="TreeGrafter"/>
</dbReference>
<feature type="domain" description="Formyl transferase C-terminal" evidence="7">
    <location>
        <begin position="201"/>
        <end position="292"/>
    </location>
</feature>
<evidence type="ECO:0000256" key="3">
    <source>
        <dbReference type="ARBA" id="ARBA00022679"/>
    </source>
</evidence>
<dbReference type="KEGG" id="hte:Hydth_0977"/>
<keyword evidence="4 5" id="KW-0648">Protein biosynthesis</keyword>
<name>D3DHY7_HYDTT</name>
<evidence type="ECO:0000256" key="5">
    <source>
        <dbReference type="HAMAP-Rule" id="MF_00182"/>
    </source>
</evidence>
<dbReference type="Pfam" id="PF02911">
    <property type="entry name" value="Formyl_trans_C"/>
    <property type="match status" value="1"/>
</dbReference>
<evidence type="ECO:0000313" key="8">
    <source>
        <dbReference type="EMBL" id="BAI69439.1"/>
    </source>
</evidence>
<feature type="domain" description="Formyl transferase N-terminal" evidence="6">
    <location>
        <begin position="1"/>
        <end position="176"/>
    </location>
</feature>
<sequence>MKIVFMGTSSFAVPSLKALVENFQVVGVITQPDRPAHRGQKLTPSPVKKMALELGLCLYQPEKKSQIEETVLKLKPDCVVVVAYGRILTKEVLGIPPYGCINLHASLLPKYRGAAPIQRCLMAGEKLTGNTVMLMDEGMDTGDILRQESVPIDEEDNLLSLSEKLSTKGAKLLVSTLKDWFEGKIAPTPQDHQQATYAPPIWKEEYRICWKASAQSVKDRVRGLYPNCYAFLEEGERIKVLKVRVCQESGEPGELIHQRKFQVACGENSVEVLELINPKGKRVSGEDFLRGYQVKKLR</sequence>
<evidence type="ECO:0000313" key="9">
    <source>
        <dbReference type="Proteomes" id="UP000002574"/>
    </source>
</evidence>
<keyword evidence="3 5" id="KW-0808">Transferase</keyword>
<dbReference type="CDD" id="cd08704">
    <property type="entry name" value="Met_tRNA_FMT_C"/>
    <property type="match status" value="1"/>
</dbReference>
<comment type="catalytic activity">
    <reaction evidence="5">
        <text>L-methionyl-tRNA(fMet) + (6R)-10-formyltetrahydrofolate = N-formyl-L-methionyl-tRNA(fMet) + (6S)-5,6,7,8-tetrahydrofolate + H(+)</text>
        <dbReference type="Rhea" id="RHEA:24380"/>
        <dbReference type="Rhea" id="RHEA-COMP:9952"/>
        <dbReference type="Rhea" id="RHEA-COMP:9953"/>
        <dbReference type="ChEBI" id="CHEBI:15378"/>
        <dbReference type="ChEBI" id="CHEBI:57453"/>
        <dbReference type="ChEBI" id="CHEBI:78530"/>
        <dbReference type="ChEBI" id="CHEBI:78844"/>
        <dbReference type="ChEBI" id="CHEBI:195366"/>
        <dbReference type="EC" id="2.1.2.9"/>
    </reaction>
</comment>
<evidence type="ECO:0000256" key="1">
    <source>
        <dbReference type="ARBA" id="ARBA00010699"/>
    </source>
</evidence>
<dbReference type="SUPFAM" id="SSF53328">
    <property type="entry name" value="Formyltransferase"/>
    <property type="match status" value="1"/>
</dbReference>
<evidence type="ECO:0000256" key="4">
    <source>
        <dbReference type="ARBA" id="ARBA00022917"/>
    </source>
</evidence>
<dbReference type="PANTHER" id="PTHR11138">
    <property type="entry name" value="METHIONYL-TRNA FORMYLTRANSFERASE"/>
    <property type="match status" value="1"/>
</dbReference>
<comment type="function">
    <text evidence="5">Attaches a formyl group to the free amino group of methionyl-tRNA(fMet). The formyl group appears to play a dual role in the initiator identity of N-formylmethionyl-tRNA by promoting its recognition by IF2 and preventing the misappropriation of this tRNA by the elongation apparatus.</text>
</comment>
<dbReference type="STRING" id="608538.HTH_0981"/>
<accession>D3DHY7</accession>
<evidence type="ECO:0000256" key="2">
    <source>
        <dbReference type="ARBA" id="ARBA00012261"/>
    </source>
</evidence>
<comment type="similarity">
    <text evidence="1 5">Belongs to the Fmt family.</text>
</comment>
<dbReference type="NCBIfam" id="TIGR00460">
    <property type="entry name" value="fmt"/>
    <property type="match status" value="1"/>
</dbReference>
<dbReference type="HAMAP" id="MF_00182">
    <property type="entry name" value="Formyl_trans"/>
    <property type="match status" value="1"/>
</dbReference>
<dbReference type="eggNOG" id="COG0223">
    <property type="taxonomic scope" value="Bacteria"/>
</dbReference>
<proteinExistence type="inferred from homology"/>
<dbReference type="SUPFAM" id="SSF50486">
    <property type="entry name" value="FMT C-terminal domain-like"/>
    <property type="match status" value="1"/>
</dbReference>
<dbReference type="RefSeq" id="WP_012963619.1">
    <property type="nucleotide sequence ID" value="NC_013799.1"/>
</dbReference>
<dbReference type="InterPro" id="IPR005793">
    <property type="entry name" value="Formyl_trans_C"/>
</dbReference>
<dbReference type="InterPro" id="IPR002376">
    <property type="entry name" value="Formyl_transf_N"/>
</dbReference>
<gene>
    <name evidence="5 8" type="primary">fmt</name>
    <name evidence="8" type="ordered locus">HTH_0981</name>
</gene>
<dbReference type="InterPro" id="IPR005794">
    <property type="entry name" value="Fmt"/>
</dbReference>
<dbReference type="PROSITE" id="PS00373">
    <property type="entry name" value="GART"/>
    <property type="match status" value="1"/>
</dbReference>
<evidence type="ECO:0000259" key="7">
    <source>
        <dbReference type="Pfam" id="PF02911"/>
    </source>
</evidence>
<dbReference type="GO" id="GO:0004479">
    <property type="term" value="F:methionyl-tRNA formyltransferase activity"/>
    <property type="evidence" value="ECO:0007669"/>
    <property type="project" value="UniProtKB-UniRule"/>
</dbReference>
<dbReference type="OrthoDB" id="9802815at2"/>
<organism evidence="8 9">
    <name type="scientific">Hydrogenobacter thermophilus (strain DSM 6534 / IAM 12695 / TK-6)</name>
    <dbReference type="NCBI Taxonomy" id="608538"/>
    <lineage>
        <taxon>Bacteria</taxon>
        <taxon>Pseudomonadati</taxon>
        <taxon>Aquificota</taxon>
        <taxon>Aquificia</taxon>
        <taxon>Aquificales</taxon>
        <taxon>Aquificaceae</taxon>
        <taxon>Hydrogenobacter</taxon>
    </lineage>
</organism>
<keyword evidence="9" id="KW-1185">Reference proteome</keyword>
<dbReference type="KEGG" id="hth:HTH_0981"/>
<evidence type="ECO:0000259" key="6">
    <source>
        <dbReference type="Pfam" id="PF00551"/>
    </source>
</evidence>
<dbReference type="EC" id="2.1.2.9" evidence="2 5"/>
<dbReference type="InterPro" id="IPR041711">
    <property type="entry name" value="Met-tRNA-FMT_N"/>
</dbReference>
<reference evidence="8 9" key="1">
    <citation type="journal article" date="2010" name="J. Bacteriol.">
        <title>Complete genome sequence of the thermophilic, obligately chemolithoautotrophic hydrogen-oxidizing bacterium Hydrogenobacter thermophilus TK-6.</title>
        <authorList>
            <person name="Arai H."/>
            <person name="Kanbe H."/>
            <person name="Ishii M."/>
            <person name="Igarashi Y."/>
        </authorList>
    </citation>
    <scope>NUCLEOTIDE SEQUENCE [LARGE SCALE GENOMIC DNA]</scope>
    <source>
        <strain evidence="9">DSM 6534 / IAM 12695 / TK-6</strain>
    </source>
</reference>
<dbReference type="Pfam" id="PF00551">
    <property type="entry name" value="Formyl_trans_N"/>
    <property type="match status" value="1"/>
</dbReference>
<dbReference type="InterPro" id="IPR036477">
    <property type="entry name" value="Formyl_transf_N_sf"/>
</dbReference>
<dbReference type="FunFam" id="3.40.50.12230:FF:000001">
    <property type="entry name" value="Methionyl-tRNA formyltransferase"/>
    <property type="match status" value="1"/>
</dbReference>
<dbReference type="InterPro" id="IPR011034">
    <property type="entry name" value="Formyl_transferase-like_C_sf"/>
</dbReference>
<dbReference type="PATRIC" id="fig|608538.5.peg.997"/>
<feature type="binding site" evidence="5">
    <location>
        <begin position="106"/>
        <end position="109"/>
    </location>
    <ligand>
        <name>(6S)-5,6,7,8-tetrahydrofolate</name>
        <dbReference type="ChEBI" id="CHEBI:57453"/>
    </ligand>
</feature>
<dbReference type="AlphaFoldDB" id="D3DHY7"/>
<dbReference type="Proteomes" id="UP000002574">
    <property type="component" value="Chromosome"/>
</dbReference>
<dbReference type="EMBL" id="AP011112">
    <property type="protein sequence ID" value="BAI69439.1"/>
    <property type="molecule type" value="Genomic_DNA"/>
</dbReference>
<dbReference type="InterPro" id="IPR044135">
    <property type="entry name" value="Met-tRNA-FMT_C"/>
</dbReference>
<dbReference type="CDD" id="cd08646">
    <property type="entry name" value="FMT_core_Met-tRNA-FMT_N"/>
    <property type="match status" value="1"/>
</dbReference>